<feature type="transmembrane region" description="Helical" evidence="11">
    <location>
        <begin position="46"/>
        <end position="68"/>
    </location>
</feature>
<accession>A0A8J7RVF4</accession>
<dbReference type="EMBL" id="JAFIDN010000012">
    <property type="protein sequence ID" value="MBP3193677.1"/>
    <property type="molecule type" value="Genomic_DNA"/>
</dbReference>
<evidence type="ECO:0000256" key="6">
    <source>
        <dbReference type="ARBA" id="ARBA00023065"/>
    </source>
</evidence>
<feature type="binding site" evidence="11">
    <location>
        <position position="88"/>
    </location>
    <ligand>
        <name>Na(+)</name>
        <dbReference type="ChEBI" id="CHEBI:29101"/>
        <note>structural</note>
    </ligand>
</feature>
<comment type="activity regulation">
    <text evidence="11">Na(+) is not transported, but it plays an essential structural role and its presence is essential for fluoride channel function.</text>
</comment>
<comment type="function">
    <text evidence="11">Fluoride-specific ion channel. Important for reducing fluoride concentration in the cell, thus reducing its toxicity.</text>
</comment>
<feature type="transmembrane region" description="Helical" evidence="11">
    <location>
        <begin position="12"/>
        <end position="34"/>
    </location>
</feature>
<feature type="transmembrane region" description="Helical" evidence="11">
    <location>
        <begin position="80"/>
        <end position="103"/>
    </location>
</feature>
<comment type="caution">
    <text evidence="12">The sequence shown here is derived from an EMBL/GenBank/DDBJ whole genome shotgun (WGS) entry which is preliminary data.</text>
</comment>
<dbReference type="PANTHER" id="PTHR28259:SF1">
    <property type="entry name" value="FLUORIDE EXPORT PROTEIN 1-RELATED"/>
    <property type="match status" value="1"/>
</dbReference>
<evidence type="ECO:0000256" key="3">
    <source>
        <dbReference type="ARBA" id="ARBA00022519"/>
    </source>
</evidence>
<gene>
    <name evidence="11" type="primary">fluC</name>
    <name evidence="11" type="synonym">crcB</name>
    <name evidence="12" type="ORF">NATSA_13455</name>
</gene>
<evidence type="ECO:0000256" key="1">
    <source>
        <dbReference type="ARBA" id="ARBA00004651"/>
    </source>
</evidence>
<evidence type="ECO:0000256" key="11">
    <source>
        <dbReference type="HAMAP-Rule" id="MF_00454"/>
    </source>
</evidence>
<keyword evidence="5 11" id="KW-1133">Transmembrane helix</keyword>
<keyword evidence="8 11" id="KW-0407">Ion channel</keyword>
<comment type="subcellular location">
    <subcellularLocation>
        <location evidence="1 11">Cell membrane</location>
        <topology evidence="1 11">Multi-pass membrane protein</topology>
    </subcellularLocation>
</comment>
<keyword evidence="3" id="KW-0997">Cell inner membrane</keyword>
<evidence type="ECO:0000256" key="4">
    <source>
        <dbReference type="ARBA" id="ARBA00022692"/>
    </source>
</evidence>
<evidence type="ECO:0000256" key="2">
    <source>
        <dbReference type="ARBA" id="ARBA00022475"/>
    </source>
</evidence>
<dbReference type="Proteomes" id="UP000673975">
    <property type="component" value="Unassembled WGS sequence"/>
</dbReference>
<keyword evidence="11" id="KW-0915">Sodium</keyword>
<comment type="catalytic activity">
    <reaction evidence="10">
        <text>fluoride(in) = fluoride(out)</text>
        <dbReference type="Rhea" id="RHEA:76159"/>
        <dbReference type="ChEBI" id="CHEBI:17051"/>
    </reaction>
    <physiologicalReaction direction="left-to-right" evidence="10">
        <dbReference type="Rhea" id="RHEA:76160"/>
    </physiologicalReaction>
</comment>
<evidence type="ECO:0000256" key="9">
    <source>
        <dbReference type="ARBA" id="ARBA00035120"/>
    </source>
</evidence>
<evidence type="ECO:0000313" key="12">
    <source>
        <dbReference type="EMBL" id="MBP3193677.1"/>
    </source>
</evidence>
<feature type="transmembrane region" description="Helical" evidence="11">
    <location>
        <begin position="109"/>
        <end position="134"/>
    </location>
</feature>
<evidence type="ECO:0000256" key="8">
    <source>
        <dbReference type="ARBA" id="ARBA00023303"/>
    </source>
</evidence>
<dbReference type="HAMAP" id="MF_00454">
    <property type="entry name" value="FluC"/>
    <property type="match status" value="1"/>
</dbReference>
<reference evidence="12" key="1">
    <citation type="submission" date="2021-02" db="EMBL/GenBank/DDBJ databases">
        <title>Natronogracilivirga saccharolytica gen. nov. sp. nov. a new anaerobic, haloalkiliphilic carbohydrate-fermenting bacterium from soda lake and proposing of Cyclonatronumiaceae fam. nov. in the phylum Balneolaeota.</title>
        <authorList>
            <person name="Zhilina T.N."/>
            <person name="Sorokin D.Y."/>
            <person name="Zavarzina D.G."/>
            <person name="Toshchakov S.V."/>
            <person name="Kublanov I.V."/>
        </authorList>
    </citation>
    <scope>NUCLEOTIDE SEQUENCE</scope>
    <source>
        <strain evidence="12">Z-1702</strain>
    </source>
</reference>
<comment type="similarity">
    <text evidence="9 11">Belongs to the fluoride channel Fluc/FEX (TC 1.A.43) family.</text>
</comment>
<keyword evidence="13" id="KW-1185">Reference proteome</keyword>
<proteinExistence type="inferred from homology"/>
<evidence type="ECO:0000313" key="13">
    <source>
        <dbReference type="Proteomes" id="UP000673975"/>
    </source>
</evidence>
<dbReference type="InterPro" id="IPR003691">
    <property type="entry name" value="FluC"/>
</dbReference>
<feature type="binding site" evidence="11">
    <location>
        <position position="91"/>
    </location>
    <ligand>
        <name>Na(+)</name>
        <dbReference type="ChEBI" id="CHEBI:29101"/>
        <note>structural</note>
    </ligand>
</feature>
<evidence type="ECO:0000256" key="5">
    <source>
        <dbReference type="ARBA" id="ARBA00022989"/>
    </source>
</evidence>
<dbReference type="RefSeq" id="WP_210513132.1">
    <property type="nucleotide sequence ID" value="NZ_JAFIDN010000012.1"/>
</dbReference>
<dbReference type="GO" id="GO:0005886">
    <property type="term" value="C:plasma membrane"/>
    <property type="evidence" value="ECO:0007669"/>
    <property type="project" value="UniProtKB-SubCell"/>
</dbReference>
<keyword evidence="4 11" id="KW-0812">Transmembrane</keyword>
<dbReference type="Pfam" id="PF02537">
    <property type="entry name" value="CRCB"/>
    <property type="match status" value="1"/>
</dbReference>
<dbReference type="GO" id="GO:0062054">
    <property type="term" value="F:fluoride channel activity"/>
    <property type="evidence" value="ECO:0007669"/>
    <property type="project" value="UniProtKB-UniRule"/>
</dbReference>
<dbReference type="GO" id="GO:0140114">
    <property type="term" value="P:cellular detoxification of fluoride"/>
    <property type="evidence" value="ECO:0007669"/>
    <property type="project" value="UniProtKB-UniRule"/>
</dbReference>
<keyword evidence="11" id="KW-0813">Transport</keyword>
<keyword evidence="11" id="KW-0479">Metal-binding</keyword>
<organism evidence="12 13">
    <name type="scientific">Natronogracilivirga saccharolytica</name>
    <dbReference type="NCBI Taxonomy" id="2812953"/>
    <lineage>
        <taxon>Bacteria</taxon>
        <taxon>Pseudomonadati</taxon>
        <taxon>Balneolota</taxon>
        <taxon>Balneolia</taxon>
        <taxon>Balneolales</taxon>
        <taxon>Cyclonatronaceae</taxon>
        <taxon>Natronogracilivirga</taxon>
    </lineage>
</organism>
<protein>
    <recommendedName>
        <fullName evidence="11">Fluoride-specific ion channel FluC</fullName>
    </recommendedName>
</protein>
<keyword evidence="2 11" id="KW-1003">Cell membrane</keyword>
<evidence type="ECO:0000256" key="10">
    <source>
        <dbReference type="ARBA" id="ARBA00035585"/>
    </source>
</evidence>
<keyword evidence="6 11" id="KW-0406">Ion transport</keyword>
<sequence length="144" mass="15559">MSSTGGKKHHAFQNFLIWPAVALGGAAGALLRFSWVTLFPYTNSDFPWAIFSENILGAFLLGWFLAIFTGKTGNQRYIRAFFGTGLIGSFTTFSGITIDLAAFVQQGILLMPVVYITLSVLAGLLAAFAGIFAGKRTKTILKVK</sequence>
<dbReference type="AlphaFoldDB" id="A0A8J7RVF4"/>
<name>A0A8J7RVF4_9BACT</name>
<evidence type="ECO:0000256" key="7">
    <source>
        <dbReference type="ARBA" id="ARBA00023136"/>
    </source>
</evidence>
<keyword evidence="7 11" id="KW-0472">Membrane</keyword>
<dbReference type="GO" id="GO:0046872">
    <property type="term" value="F:metal ion binding"/>
    <property type="evidence" value="ECO:0007669"/>
    <property type="project" value="UniProtKB-KW"/>
</dbReference>
<dbReference type="PANTHER" id="PTHR28259">
    <property type="entry name" value="FLUORIDE EXPORT PROTEIN 1-RELATED"/>
    <property type="match status" value="1"/>
</dbReference>